<sequence>MKLKHDLSTPFAGLMPKSFRDAVQKFLPHGAEDDEKAHRTGRVMSFEELKARLIIPVNDNPREEIECAELRTRGQFLARQDLWEDLGEEVRTSDRMRAITRSGQPKAELLLQGARSDAVSAAEHALLHGSPARDSRFMAGIEALEAMMDEHPEDYGLALMVANTHIDIGWAWRGTGAEDSVAVVNREAFVAHFARAGDILDKFCDQEFDSPALTAARCALLPGLDKAAERVADDFEDLIDFDPRNPRPMRQLGTYMLPRWYGDFQRLELEARRTAARLGDLWGAGGYAWVWFDALLLDPRGYSHIDMDYFLDGMTDILDRKESQHFANLVAAQLYHGWQRVRQPCPEFGMRVGIARALRNHFEDVVQNNLREVHPMIWGHASLGFESVPAGISGERILRRGRESALRAISLPFLTGLKDGQTVSFTPEGITILGS</sequence>
<gene>
    <name evidence="1" type="ORF">SAMN04490248_10436</name>
</gene>
<dbReference type="STRING" id="569882.SAMN04490248_10436"/>
<dbReference type="Proteomes" id="UP000198893">
    <property type="component" value="Unassembled WGS sequence"/>
</dbReference>
<name>A0A1H8NX69_9RHOB</name>
<evidence type="ECO:0000313" key="2">
    <source>
        <dbReference type="Proteomes" id="UP000198893"/>
    </source>
</evidence>
<proteinExistence type="predicted"/>
<protein>
    <submittedName>
        <fullName evidence="1">Uncharacterized protein</fullName>
    </submittedName>
</protein>
<evidence type="ECO:0000313" key="1">
    <source>
        <dbReference type="EMBL" id="SEO33953.1"/>
    </source>
</evidence>
<dbReference type="AlphaFoldDB" id="A0A1H8NX69"/>
<keyword evidence="2" id="KW-1185">Reference proteome</keyword>
<dbReference type="EMBL" id="FODS01000004">
    <property type="protein sequence ID" value="SEO33953.1"/>
    <property type="molecule type" value="Genomic_DNA"/>
</dbReference>
<accession>A0A1H8NX69</accession>
<dbReference type="RefSeq" id="WP_093116015.1">
    <property type="nucleotide sequence ID" value="NZ_FODS01000004.1"/>
</dbReference>
<dbReference type="OrthoDB" id="7734559at2"/>
<organism evidence="1 2">
    <name type="scientific">Salinihabitans flavidus</name>
    <dbReference type="NCBI Taxonomy" id="569882"/>
    <lineage>
        <taxon>Bacteria</taxon>
        <taxon>Pseudomonadati</taxon>
        <taxon>Pseudomonadota</taxon>
        <taxon>Alphaproteobacteria</taxon>
        <taxon>Rhodobacterales</taxon>
        <taxon>Roseobacteraceae</taxon>
        <taxon>Salinihabitans</taxon>
    </lineage>
</organism>
<reference evidence="1 2" key="1">
    <citation type="submission" date="2016-10" db="EMBL/GenBank/DDBJ databases">
        <authorList>
            <person name="de Groot N.N."/>
        </authorList>
    </citation>
    <scope>NUCLEOTIDE SEQUENCE [LARGE SCALE GENOMIC DNA]</scope>
    <source>
        <strain evidence="1 2">DSM 27842</strain>
    </source>
</reference>